<protein>
    <recommendedName>
        <fullName evidence="1">RNA-directed DNA polymerase</fullName>
        <ecNumber evidence="1">2.7.7.49</ecNumber>
    </recommendedName>
</protein>
<dbReference type="OMA" id="GMNNEIA"/>
<keyword evidence="2" id="KW-0732">Signal</keyword>
<dbReference type="EC" id="2.7.7.49" evidence="1"/>
<gene>
    <name evidence="4" type="ORF">TCAL_14072</name>
</gene>
<dbReference type="AlphaFoldDB" id="A0A553PT67"/>
<feature type="domain" description="Integrase zinc-binding" evidence="3">
    <location>
        <begin position="103"/>
        <end position="157"/>
    </location>
</feature>
<dbReference type="InterPro" id="IPR041588">
    <property type="entry name" value="Integrase_H2C2"/>
</dbReference>
<organism evidence="4 5">
    <name type="scientific">Tigriopus californicus</name>
    <name type="common">Marine copepod</name>
    <dbReference type="NCBI Taxonomy" id="6832"/>
    <lineage>
        <taxon>Eukaryota</taxon>
        <taxon>Metazoa</taxon>
        <taxon>Ecdysozoa</taxon>
        <taxon>Arthropoda</taxon>
        <taxon>Crustacea</taxon>
        <taxon>Multicrustacea</taxon>
        <taxon>Hexanauplia</taxon>
        <taxon>Copepoda</taxon>
        <taxon>Harpacticoida</taxon>
        <taxon>Harpacticidae</taxon>
        <taxon>Tigriopus</taxon>
    </lineage>
</organism>
<keyword evidence="5" id="KW-1185">Reference proteome</keyword>
<reference evidence="4 5" key="1">
    <citation type="journal article" date="2018" name="Nat. Ecol. Evol.">
        <title>Genomic signatures of mitonuclear coevolution across populations of Tigriopus californicus.</title>
        <authorList>
            <person name="Barreto F.S."/>
            <person name="Watson E.T."/>
            <person name="Lima T.G."/>
            <person name="Willett C.S."/>
            <person name="Edmands S."/>
            <person name="Li W."/>
            <person name="Burton R.S."/>
        </authorList>
    </citation>
    <scope>NUCLEOTIDE SEQUENCE [LARGE SCALE GENOMIC DNA]</scope>
    <source>
        <strain evidence="4 5">San Diego</strain>
    </source>
</reference>
<evidence type="ECO:0000313" key="4">
    <source>
        <dbReference type="EMBL" id="TRY80865.1"/>
    </source>
</evidence>
<evidence type="ECO:0000256" key="2">
    <source>
        <dbReference type="SAM" id="SignalP"/>
    </source>
</evidence>
<evidence type="ECO:0000256" key="1">
    <source>
        <dbReference type="ARBA" id="ARBA00012493"/>
    </source>
</evidence>
<dbReference type="Pfam" id="PF17921">
    <property type="entry name" value="Integrase_H2C2"/>
    <property type="match status" value="1"/>
</dbReference>
<feature type="chain" id="PRO_5021900308" description="RNA-directed DNA polymerase" evidence="2">
    <location>
        <begin position="17"/>
        <end position="234"/>
    </location>
</feature>
<sequence>MLSLVLLCSFNPSSNASNGDDEPFVNKVQVCQITGELDQNLDFISRAAIEDPFYEEVVQTLLQGKDLRALPSSHPALAYKNYWDELSYDEDYRVILYNAWVLVPLAARKTILDVLHQSHQGVTKTRAAARVRYFWPGMNNEIALRIQQCRLCQEIRPSQPMPLQSEIKWPRGIGCEANEILNAEIYILARISSNAARISEYAECFGILSTSLDIQPSTTDMFASTSDHICSSLG</sequence>
<accession>A0A553PT67</accession>
<evidence type="ECO:0000259" key="3">
    <source>
        <dbReference type="Pfam" id="PF17921"/>
    </source>
</evidence>
<dbReference type="GO" id="GO:0003964">
    <property type="term" value="F:RNA-directed DNA polymerase activity"/>
    <property type="evidence" value="ECO:0007669"/>
    <property type="project" value="UniProtKB-EC"/>
</dbReference>
<name>A0A553PT67_TIGCA</name>
<dbReference type="Proteomes" id="UP000318571">
    <property type="component" value="Chromosome 12"/>
</dbReference>
<dbReference type="STRING" id="6832.A0A553PT67"/>
<dbReference type="Gene3D" id="1.10.340.70">
    <property type="match status" value="1"/>
</dbReference>
<comment type="caution">
    <text evidence="4">The sequence shown here is derived from an EMBL/GenBank/DDBJ whole genome shotgun (WGS) entry which is preliminary data.</text>
</comment>
<evidence type="ECO:0000313" key="5">
    <source>
        <dbReference type="Proteomes" id="UP000318571"/>
    </source>
</evidence>
<dbReference type="PANTHER" id="PTHR37984">
    <property type="entry name" value="PROTEIN CBG26694"/>
    <property type="match status" value="1"/>
</dbReference>
<proteinExistence type="predicted"/>
<dbReference type="PANTHER" id="PTHR37984:SF7">
    <property type="entry name" value="INTEGRASE CATALYTIC DOMAIN-CONTAINING PROTEIN"/>
    <property type="match status" value="1"/>
</dbReference>
<dbReference type="InterPro" id="IPR050951">
    <property type="entry name" value="Retrovirus_Pol_polyprotein"/>
</dbReference>
<feature type="signal peptide" evidence="2">
    <location>
        <begin position="1"/>
        <end position="16"/>
    </location>
</feature>
<dbReference type="EMBL" id="VCGU01000001">
    <property type="protein sequence ID" value="TRY80865.1"/>
    <property type="molecule type" value="Genomic_DNA"/>
</dbReference>